<protein>
    <recommendedName>
        <fullName evidence="5">MFS maltose permease</fullName>
    </recommendedName>
</protein>
<evidence type="ECO:0000313" key="4">
    <source>
        <dbReference type="Proteomes" id="UP000799779"/>
    </source>
</evidence>
<keyword evidence="1" id="KW-0175">Coiled coil</keyword>
<organism evidence="3 4">
    <name type="scientific">Amniculicola lignicola CBS 123094</name>
    <dbReference type="NCBI Taxonomy" id="1392246"/>
    <lineage>
        <taxon>Eukaryota</taxon>
        <taxon>Fungi</taxon>
        <taxon>Dikarya</taxon>
        <taxon>Ascomycota</taxon>
        <taxon>Pezizomycotina</taxon>
        <taxon>Dothideomycetes</taxon>
        <taxon>Pleosporomycetidae</taxon>
        <taxon>Pleosporales</taxon>
        <taxon>Amniculicolaceae</taxon>
        <taxon>Amniculicola</taxon>
    </lineage>
</organism>
<dbReference type="EMBL" id="ML977590">
    <property type="protein sequence ID" value="KAF2000251.1"/>
    <property type="molecule type" value="Genomic_DNA"/>
</dbReference>
<dbReference type="OrthoDB" id="5408102at2759"/>
<feature type="transmembrane region" description="Helical" evidence="2">
    <location>
        <begin position="90"/>
        <end position="112"/>
    </location>
</feature>
<evidence type="ECO:0000256" key="2">
    <source>
        <dbReference type="SAM" id="Phobius"/>
    </source>
</evidence>
<evidence type="ECO:0000256" key="1">
    <source>
        <dbReference type="SAM" id="Coils"/>
    </source>
</evidence>
<dbReference type="AlphaFoldDB" id="A0A6A5WJB2"/>
<dbReference type="Proteomes" id="UP000799779">
    <property type="component" value="Unassembled WGS sequence"/>
</dbReference>
<accession>A0A6A5WJB2</accession>
<name>A0A6A5WJB2_9PLEO</name>
<keyword evidence="2" id="KW-1133">Transmembrane helix</keyword>
<reference evidence="3" key="1">
    <citation type="journal article" date="2020" name="Stud. Mycol.">
        <title>101 Dothideomycetes genomes: a test case for predicting lifestyles and emergence of pathogens.</title>
        <authorList>
            <person name="Haridas S."/>
            <person name="Albert R."/>
            <person name="Binder M."/>
            <person name="Bloem J."/>
            <person name="Labutti K."/>
            <person name="Salamov A."/>
            <person name="Andreopoulos B."/>
            <person name="Baker S."/>
            <person name="Barry K."/>
            <person name="Bills G."/>
            <person name="Bluhm B."/>
            <person name="Cannon C."/>
            <person name="Castanera R."/>
            <person name="Culley D."/>
            <person name="Daum C."/>
            <person name="Ezra D."/>
            <person name="Gonzalez J."/>
            <person name="Henrissat B."/>
            <person name="Kuo A."/>
            <person name="Liang C."/>
            <person name="Lipzen A."/>
            <person name="Lutzoni F."/>
            <person name="Magnuson J."/>
            <person name="Mondo S."/>
            <person name="Nolan M."/>
            <person name="Ohm R."/>
            <person name="Pangilinan J."/>
            <person name="Park H.-J."/>
            <person name="Ramirez L."/>
            <person name="Alfaro M."/>
            <person name="Sun H."/>
            <person name="Tritt A."/>
            <person name="Yoshinaga Y."/>
            <person name="Zwiers L.-H."/>
            <person name="Turgeon B."/>
            <person name="Goodwin S."/>
            <person name="Spatafora J."/>
            <person name="Crous P."/>
            <person name="Grigoriev I."/>
        </authorList>
    </citation>
    <scope>NUCLEOTIDE SEQUENCE</scope>
    <source>
        <strain evidence="3">CBS 123094</strain>
    </source>
</reference>
<evidence type="ECO:0008006" key="5">
    <source>
        <dbReference type="Google" id="ProtNLM"/>
    </source>
</evidence>
<proteinExistence type="predicted"/>
<keyword evidence="2" id="KW-0812">Transmembrane</keyword>
<keyword evidence="2" id="KW-0472">Membrane</keyword>
<keyword evidence="4" id="KW-1185">Reference proteome</keyword>
<gene>
    <name evidence="3" type="ORF">P154DRAFT_522724</name>
</gene>
<sequence length="587" mass="66593">MRRSHTPSSTIYFSQRILRPPNTRPFDPPVPRQFSHKPRLFLVSRIAPPTRPQLPFLYPSSQYLANGRIARLFSLTANNKKFLKETARLSVKYSIIIWLLTTSTTIAGIGFLSERQEREFPSPHEWSLWTRLKFREARWYELPENNDDRGVPNWVVVWNEFNKALKRLEDPGKDGAGLVEQEDGALSVPGVGKAGFDITAKSEEWRQGYFEVLYGMAQAAERLEGVMTNKRRSEVWAPQYIASPTNPRPKTPPPGFNLPPPEGEIFPWIDNPAEAYYMKILTTQGFTTGQRMQAALAYADHLVFKKLPESAEETYRWALDIAISGLPIPEPEAVIDRKTAVFSSTAPPDLVTPNLIEAATNLATFHASRGNIASALPIYLSVLRARLAAPLATEPLPRRLRDSSVMGTLVSIFSLKGELEYPPLPPTGDEPFLRREEDRCEEAALKSYIGEILFATAGSSPSLQRQGLYWVRDAVSTAKLAQSLDVIAIDEKRRKRCEQCEEVGLESWGKIMTYLSAQAKEEVEESKQGLRGLATRIWTGTEALEKEVEELEDEEEGVVLRLNKLRERVMREEWEEMDRKYARLFVI</sequence>
<evidence type="ECO:0000313" key="3">
    <source>
        <dbReference type="EMBL" id="KAF2000251.1"/>
    </source>
</evidence>
<feature type="coiled-coil region" evidence="1">
    <location>
        <begin position="541"/>
        <end position="568"/>
    </location>
</feature>